<accession>A0A944D606</accession>
<dbReference type="AlphaFoldDB" id="A0A944D606"/>
<dbReference type="Proteomes" id="UP000694660">
    <property type="component" value="Unassembled WGS sequence"/>
</dbReference>
<evidence type="ECO:0000313" key="2">
    <source>
        <dbReference type="Proteomes" id="UP000694660"/>
    </source>
</evidence>
<dbReference type="EMBL" id="JAEKFT010000004">
    <property type="protein sequence ID" value="MBT0960554.1"/>
    <property type="molecule type" value="Genomic_DNA"/>
</dbReference>
<sequence>MRHWVRQAGHEVLTLVSLADAVGYWRRAGFVDHVPQPAAALVSYGEGARYMRLALTP</sequence>
<comment type="caution">
    <text evidence="1">The sequence shown here is derived from an EMBL/GenBank/DDBJ whole genome shotgun (WGS) entry which is preliminary data.</text>
</comment>
<evidence type="ECO:0008006" key="3">
    <source>
        <dbReference type="Google" id="ProtNLM"/>
    </source>
</evidence>
<organism evidence="1 2">
    <name type="scientific">Denitromonas iodatirespirans</name>
    <dbReference type="NCBI Taxonomy" id="2795389"/>
    <lineage>
        <taxon>Bacteria</taxon>
        <taxon>Pseudomonadati</taxon>
        <taxon>Pseudomonadota</taxon>
        <taxon>Betaproteobacteria</taxon>
        <taxon>Rhodocyclales</taxon>
        <taxon>Zoogloeaceae</taxon>
        <taxon>Denitromonas</taxon>
    </lineage>
</organism>
<reference evidence="2" key="1">
    <citation type="journal article" date="2022" name="ISME J.">
        <title>Genetic and phylogenetic analysis of dissimilatory iodate-reducing bacteria identifies potential niches across the world's oceans.</title>
        <authorList>
            <person name="Reyes-Umana V."/>
            <person name="Henning Z."/>
            <person name="Lee K."/>
            <person name="Barnum T.P."/>
            <person name="Coates J.D."/>
        </authorList>
    </citation>
    <scope>NUCLEOTIDE SEQUENCE [LARGE SCALE GENOMIC DNA]</scope>
    <source>
        <strain evidence="2">IR12</strain>
    </source>
</reference>
<protein>
    <recommendedName>
        <fullName evidence="3">GNAT family N-acetyltransferase</fullName>
    </recommendedName>
</protein>
<proteinExistence type="predicted"/>
<dbReference type="RefSeq" id="WP_214360310.1">
    <property type="nucleotide sequence ID" value="NZ_JAEKFT010000004.1"/>
</dbReference>
<gene>
    <name evidence="1" type="ORF">I8J34_05130</name>
</gene>
<name>A0A944D606_DENI1</name>
<keyword evidence="2" id="KW-1185">Reference proteome</keyword>
<evidence type="ECO:0000313" key="1">
    <source>
        <dbReference type="EMBL" id="MBT0960554.1"/>
    </source>
</evidence>